<accession>A0A0F9HPU5</accession>
<evidence type="ECO:0000313" key="2">
    <source>
        <dbReference type="EMBL" id="KKL77147.1"/>
    </source>
</evidence>
<feature type="coiled-coil region" evidence="1">
    <location>
        <begin position="56"/>
        <end position="132"/>
    </location>
</feature>
<organism evidence="2">
    <name type="scientific">marine sediment metagenome</name>
    <dbReference type="NCBI Taxonomy" id="412755"/>
    <lineage>
        <taxon>unclassified sequences</taxon>
        <taxon>metagenomes</taxon>
        <taxon>ecological metagenomes</taxon>
    </lineage>
</organism>
<comment type="caution">
    <text evidence="2">The sequence shown here is derived from an EMBL/GenBank/DDBJ whole genome shotgun (WGS) entry which is preliminary data.</text>
</comment>
<proteinExistence type="predicted"/>
<name>A0A0F9HPU5_9ZZZZ</name>
<dbReference type="AlphaFoldDB" id="A0A0F9HPU5"/>
<keyword evidence="1" id="KW-0175">Coiled coil</keyword>
<sequence>MEKPEVKREVRFDERRKELHVIATEERPFEVGGENFGNVVIESKAVYNEKGIRQIYKDSQTDRANTEQAIKRLKDTAGKEPTKEELEELRVHNEKQKKLKRIGDYENNKKNLAAQEEKLKEVKTAIDKIRSAIGTRLKL</sequence>
<gene>
    <name evidence="2" type="ORF">LCGC14_2037840</name>
</gene>
<evidence type="ECO:0000256" key="1">
    <source>
        <dbReference type="SAM" id="Coils"/>
    </source>
</evidence>
<protein>
    <submittedName>
        <fullName evidence="2">Uncharacterized protein</fullName>
    </submittedName>
</protein>
<reference evidence="2" key="1">
    <citation type="journal article" date="2015" name="Nature">
        <title>Complex archaea that bridge the gap between prokaryotes and eukaryotes.</title>
        <authorList>
            <person name="Spang A."/>
            <person name="Saw J.H."/>
            <person name="Jorgensen S.L."/>
            <person name="Zaremba-Niedzwiedzka K."/>
            <person name="Martijn J."/>
            <person name="Lind A.E."/>
            <person name="van Eijk R."/>
            <person name="Schleper C."/>
            <person name="Guy L."/>
            <person name="Ettema T.J."/>
        </authorList>
    </citation>
    <scope>NUCLEOTIDE SEQUENCE</scope>
</reference>
<dbReference type="EMBL" id="LAZR01023836">
    <property type="protein sequence ID" value="KKL77147.1"/>
    <property type="molecule type" value="Genomic_DNA"/>
</dbReference>